<keyword evidence="1" id="KW-0812">Transmembrane</keyword>
<evidence type="ECO:0000313" key="3">
    <source>
        <dbReference type="Proteomes" id="UP000760480"/>
    </source>
</evidence>
<keyword evidence="1" id="KW-1133">Transmembrane helix</keyword>
<reference evidence="2 3" key="1">
    <citation type="submission" date="2019-03" db="EMBL/GenBank/DDBJ databases">
        <title>Metabolic reconstructions from genomes of highly enriched 'Candidatus Accumulibacter' and 'Candidatus Competibacter' bioreactor populations.</title>
        <authorList>
            <person name="Annavajhala M.K."/>
            <person name="Welles L."/>
            <person name="Abbas B."/>
            <person name="Sorokin D."/>
            <person name="Park H."/>
            <person name="Van Loosdrecht M."/>
            <person name="Chandran K."/>
        </authorList>
    </citation>
    <scope>NUCLEOTIDE SEQUENCE [LARGE SCALE GENOMIC DNA]</scope>
    <source>
        <strain evidence="2 3">SBR_G</strain>
    </source>
</reference>
<evidence type="ECO:0000313" key="2">
    <source>
        <dbReference type="EMBL" id="NMQ18513.1"/>
    </source>
</evidence>
<proteinExistence type="predicted"/>
<feature type="transmembrane region" description="Helical" evidence="1">
    <location>
        <begin position="50"/>
        <end position="72"/>
    </location>
</feature>
<comment type="caution">
    <text evidence="2">The sequence shown here is derived from an EMBL/GenBank/DDBJ whole genome shotgun (WGS) entry which is preliminary data.</text>
</comment>
<keyword evidence="1" id="KW-0472">Membrane</keyword>
<dbReference type="EMBL" id="SPMZ01000013">
    <property type="protein sequence ID" value="NMQ18513.1"/>
    <property type="molecule type" value="Genomic_DNA"/>
</dbReference>
<feature type="transmembrane region" description="Helical" evidence="1">
    <location>
        <begin position="16"/>
        <end position="38"/>
    </location>
</feature>
<evidence type="ECO:0000256" key="1">
    <source>
        <dbReference type="SAM" id="Phobius"/>
    </source>
</evidence>
<name>A0ABX1TK20_9GAMM</name>
<dbReference type="Proteomes" id="UP000760480">
    <property type="component" value="Unassembled WGS sequence"/>
</dbReference>
<keyword evidence="3" id="KW-1185">Reference proteome</keyword>
<accession>A0ABX1TK20</accession>
<organism evidence="2 3">
    <name type="scientific">Candidatus Competibacter phosphatis</name>
    <dbReference type="NCBI Taxonomy" id="221280"/>
    <lineage>
        <taxon>Bacteria</taxon>
        <taxon>Pseudomonadati</taxon>
        <taxon>Pseudomonadota</taxon>
        <taxon>Gammaproteobacteria</taxon>
        <taxon>Candidatus Competibacteraceae</taxon>
        <taxon>Candidatus Competibacter</taxon>
    </lineage>
</organism>
<gene>
    <name evidence="2" type="ORF">E4P82_04455</name>
</gene>
<protein>
    <submittedName>
        <fullName evidence="2">Uncharacterized protein</fullName>
    </submittedName>
</protein>
<sequence>MTVTGILSSPSQKRTFLLTSSMVLFICIIGIFMIAWFAPSTPIWNSLSSLFISSVASGVFALVAGLYIYYFFVDPNDIAAKTTILPQDIKQTLHVIALRAKDYKIFVRTGRHFRAEILPVLVNRACQTRCPIRVEVVLLDLRDKDLCEKYANFSQGLII</sequence>